<evidence type="ECO:0008006" key="5">
    <source>
        <dbReference type="Google" id="ProtNLM"/>
    </source>
</evidence>
<dbReference type="SUPFAM" id="SSF55418">
    <property type="entry name" value="eIF4e-like"/>
    <property type="match status" value="1"/>
</dbReference>
<dbReference type="RefSeq" id="XP_060459087.1">
    <property type="nucleotide sequence ID" value="XM_060602721.1"/>
</dbReference>
<accession>A0AA48L8B5</accession>
<dbReference type="EMBL" id="AP028217">
    <property type="protein sequence ID" value="BEI93822.1"/>
    <property type="molecule type" value="Genomic_DNA"/>
</dbReference>
<reference evidence="3" key="1">
    <citation type="journal article" date="2023" name="BMC Genomics">
        <title>Chromosome-level genome assemblies of Cutaneotrichosporon spp. (Trichosporonales, Basidiomycota) reveal imbalanced evolution between nucleotide sequences and chromosome synteny.</title>
        <authorList>
            <person name="Kobayashi Y."/>
            <person name="Kayamori A."/>
            <person name="Aoki K."/>
            <person name="Shiwa Y."/>
            <person name="Matsutani M."/>
            <person name="Fujita N."/>
            <person name="Sugita T."/>
            <person name="Iwasaki W."/>
            <person name="Tanaka N."/>
            <person name="Takashima M."/>
        </authorList>
    </citation>
    <scope>NUCLEOTIDE SEQUENCE</scope>
    <source>
        <strain evidence="3">HIS019</strain>
    </source>
</reference>
<comment type="similarity">
    <text evidence="1">Belongs to the UPF0696 family.</text>
</comment>
<dbReference type="KEGG" id="ccac:CcaHIS019_0602810"/>
<dbReference type="PANTHER" id="PTHR31977">
    <property type="entry name" value="UPF0696 PROTEIN C11ORF68"/>
    <property type="match status" value="1"/>
</dbReference>
<name>A0AA48L8B5_9TREE</name>
<dbReference type="Pfam" id="PF08939">
    <property type="entry name" value="Bles03"/>
    <property type="match status" value="1"/>
</dbReference>
<evidence type="ECO:0000313" key="4">
    <source>
        <dbReference type="Proteomes" id="UP001233271"/>
    </source>
</evidence>
<sequence>MDNVNKYRWTPSGGMPIDDFLKKYKPSLLDKTDAPWIWVSTGGARDDPEAENNALVKAVGKGQVVLDEVTKRVAAIEKDDKIPVRGKKGVLSKKQARDEAQKKAADALREISLEMSFPRTESVDAVWAKIARSVAYGPLRDAGVMTAKVATLDPMAGDMGTHVVIIYVDNIYDKDMVTKVLVSLLEDHGIDPSASKSDLYTLLGIDSKHASGMRSSIWRSSELVKDVKALKAKYKPGSEKKWVRKDEPEAKPASKSPRKSGSKEPSPGLEKGVSFSDKVDVKAEPQRSPVKQNGRPTKRLKSAAAIFKENDIFASDSEEE</sequence>
<evidence type="ECO:0000256" key="2">
    <source>
        <dbReference type="SAM" id="MobiDB-lite"/>
    </source>
</evidence>
<dbReference type="GeneID" id="85497692"/>
<dbReference type="Proteomes" id="UP001233271">
    <property type="component" value="Chromosome 6"/>
</dbReference>
<dbReference type="Gene3D" id="3.30.760.10">
    <property type="entry name" value="RNA Cap, Translation Initiation Factor Eif4e"/>
    <property type="match status" value="1"/>
</dbReference>
<proteinExistence type="inferred from homology"/>
<dbReference type="PANTHER" id="PTHR31977:SF1">
    <property type="entry name" value="UPF0696 PROTEIN C11ORF68"/>
    <property type="match status" value="1"/>
</dbReference>
<dbReference type="InterPro" id="IPR015034">
    <property type="entry name" value="Bles03"/>
</dbReference>
<organism evidence="3 4">
    <name type="scientific">Cutaneotrichosporon cavernicola</name>
    <dbReference type="NCBI Taxonomy" id="279322"/>
    <lineage>
        <taxon>Eukaryota</taxon>
        <taxon>Fungi</taxon>
        <taxon>Dikarya</taxon>
        <taxon>Basidiomycota</taxon>
        <taxon>Agaricomycotina</taxon>
        <taxon>Tremellomycetes</taxon>
        <taxon>Trichosporonales</taxon>
        <taxon>Trichosporonaceae</taxon>
        <taxon>Cutaneotrichosporon</taxon>
    </lineage>
</organism>
<dbReference type="InterPro" id="IPR023398">
    <property type="entry name" value="TIF_eIF4e-like"/>
</dbReference>
<dbReference type="AlphaFoldDB" id="A0AA48L8B5"/>
<evidence type="ECO:0000256" key="1">
    <source>
        <dbReference type="ARBA" id="ARBA00010568"/>
    </source>
</evidence>
<protein>
    <recommendedName>
        <fullName evidence="5">DUF1917-domain-containing protein</fullName>
    </recommendedName>
</protein>
<feature type="compositionally biased region" description="Basic and acidic residues" evidence="2">
    <location>
        <begin position="238"/>
        <end position="252"/>
    </location>
</feature>
<evidence type="ECO:0000313" key="3">
    <source>
        <dbReference type="EMBL" id="BEI93822.1"/>
    </source>
</evidence>
<feature type="region of interest" description="Disordered" evidence="2">
    <location>
        <begin position="238"/>
        <end position="306"/>
    </location>
</feature>
<gene>
    <name evidence="3" type="ORF">CcaverHIS019_0602810</name>
</gene>
<keyword evidence="4" id="KW-1185">Reference proteome</keyword>